<accession>A0A7W9IET3</accession>
<keyword evidence="3" id="KW-1185">Reference proteome</keyword>
<reference evidence="2 3" key="1">
    <citation type="submission" date="2020-08" db="EMBL/GenBank/DDBJ databases">
        <title>Sequencing the genomes of 1000 actinobacteria strains.</title>
        <authorList>
            <person name="Klenk H.-P."/>
        </authorList>
    </citation>
    <scope>NUCLEOTIDE SEQUENCE [LARGE SCALE GENOMIC DNA]</scope>
    <source>
        <strain evidence="2 3">DSM 46887</strain>
    </source>
</reference>
<feature type="transmembrane region" description="Helical" evidence="1">
    <location>
        <begin position="93"/>
        <end position="117"/>
    </location>
</feature>
<dbReference type="RefSeq" id="WP_184538654.1">
    <property type="nucleotide sequence ID" value="NZ_JACHMP010000001.1"/>
</dbReference>
<proteinExistence type="predicted"/>
<evidence type="ECO:0000313" key="3">
    <source>
        <dbReference type="Proteomes" id="UP000540685"/>
    </source>
</evidence>
<name>A0A7W9IET3_9ACTN</name>
<feature type="transmembrane region" description="Helical" evidence="1">
    <location>
        <begin position="20"/>
        <end position="39"/>
    </location>
</feature>
<evidence type="ECO:0000256" key="1">
    <source>
        <dbReference type="SAM" id="Phobius"/>
    </source>
</evidence>
<comment type="caution">
    <text evidence="2">The sequence shown here is derived from an EMBL/GenBank/DDBJ whole genome shotgun (WGS) entry which is preliminary data.</text>
</comment>
<keyword evidence="1" id="KW-0472">Membrane</keyword>
<keyword evidence="1" id="KW-1133">Transmembrane helix</keyword>
<dbReference type="EMBL" id="JACHMP010000001">
    <property type="protein sequence ID" value="MBB5819367.1"/>
    <property type="molecule type" value="Genomic_DNA"/>
</dbReference>
<dbReference type="Proteomes" id="UP000540685">
    <property type="component" value="Unassembled WGS sequence"/>
</dbReference>
<feature type="transmembrane region" description="Helical" evidence="1">
    <location>
        <begin position="203"/>
        <end position="220"/>
    </location>
</feature>
<evidence type="ECO:0000313" key="2">
    <source>
        <dbReference type="EMBL" id="MBB5819367.1"/>
    </source>
</evidence>
<feature type="transmembrane region" description="Helical" evidence="1">
    <location>
        <begin position="137"/>
        <end position="166"/>
    </location>
</feature>
<gene>
    <name evidence="2" type="ORF">F4562_002429</name>
</gene>
<feature type="transmembrane region" description="Helical" evidence="1">
    <location>
        <begin position="45"/>
        <end position="69"/>
    </location>
</feature>
<organism evidence="2 3">
    <name type="scientific">Streptosporangium becharense</name>
    <dbReference type="NCBI Taxonomy" id="1816182"/>
    <lineage>
        <taxon>Bacteria</taxon>
        <taxon>Bacillati</taxon>
        <taxon>Actinomycetota</taxon>
        <taxon>Actinomycetes</taxon>
        <taxon>Streptosporangiales</taxon>
        <taxon>Streptosporangiaceae</taxon>
        <taxon>Streptosporangium</taxon>
    </lineage>
</organism>
<keyword evidence="1" id="KW-0812">Transmembrane</keyword>
<dbReference type="AlphaFoldDB" id="A0A7W9IET3"/>
<sequence length="232" mass="24724">MRPIDLWSYEMRRAGPGALAAPPALLLVIVLMVAFRGFGAHEGSAAWMLLVLIETGAPLVTGMVAASLIGGDRALELQLVAPTRYRSTLTRRLTLTLGWTGACVLAGVTLVVTTGWWDLLRDAPKGLGVQLTWLAPALWTAALGLLASVVLRSTAAATTLVAFLWLAGQLFGGALHGHPLTRLVSVFATSQRIEPQDWLPNRLTLLVTALLMAGAAWYLLGDPERVLGGDQE</sequence>
<protein>
    <submittedName>
        <fullName evidence="2">Uncharacterized protein</fullName>
    </submittedName>
</protein>